<name>A0A7C6AGI0_UNCW3</name>
<sequence>MLSRIYKSQIGCLTHPIILRYIILFFTTFTALVYEITIVRFFAVLFAHHYIFLAVSVAMFGFGIGGLIVSICNLNDKGLDKILAVYSFTFLIPLLLPYLIPMLMVHPLILSFVFIPTFLFASIIVSIFFKENIANTNLIYYTDLAGAGSGSLLGILCLSIFHPTEVFILCSVIVLLLNLIRTRKIIYLFSSLIAIIFLLMDIHYDLIDISISKAPYISESKGLVKLIKETSATVERTYWNSAFRTDIVSYPNNDQCKAIFVDGGAPSVMFKTDRDLSNLTWLKGTINYLPFIFLPPPNAMIY</sequence>
<feature type="transmembrane region" description="Helical" evidence="1">
    <location>
        <begin position="185"/>
        <end position="204"/>
    </location>
</feature>
<organism evidence="2">
    <name type="scientific">candidate division WOR-3 bacterium</name>
    <dbReference type="NCBI Taxonomy" id="2052148"/>
    <lineage>
        <taxon>Bacteria</taxon>
        <taxon>Bacteria division WOR-3</taxon>
    </lineage>
</organism>
<comment type="caution">
    <text evidence="2">The sequence shown here is derived from an EMBL/GenBank/DDBJ whole genome shotgun (WGS) entry which is preliminary data.</text>
</comment>
<feature type="transmembrane region" description="Helical" evidence="1">
    <location>
        <begin position="21"/>
        <end position="43"/>
    </location>
</feature>
<keyword evidence="1" id="KW-0812">Transmembrane</keyword>
<feature type="transmembrane region" description="Helical" evidence="1">
    <location>
        <begin position="83"/>
        <end position="103"/>
    </location>
</feature>
<protein>
    <submittedName>
        <fullName evidence="2">Uncharacterized protein</fullName>
    </submittedName>
</protein>
<keyword evidence="1" id="KW-0472">Membrane</keyword>
<reference evidence="2" key="1">
    <citation type="journal article" date="2020" name="mSystems">
        <title>Genome- and Community-Level Interaction Insights into Carbon Utilization and Element Cycling Functions of Hydrothermarchaeota in Hydrothermal Sediment.</title>
        <authorList>
            <person name="Zhou Z."/>
            <person name="Liu Y."/>
            <person name="Xu W."/>
            <person name="Pan J."/>
            <person name="Luo Z.H."/>
            <person name="Li M."/>
        </authorList>
    </citation>
    <scope>NUCLEOTIDE SEQUENCE [LARGE SCALE GENOMIC DNA]</scope>
    <source>
        <strain evidence="2">SpSt-783</strain>
    </source>
</reference>
<evidence type="ECO:0000313" key="2">
    <source>
        <dbReference type="EMBL" id="HHS62695.1"/>
    </source>
</evidence>
<feature type="transmembrane region" description="Helical" evidence="1">
    <location>
        <begin position="109"/>
        <end position="129"/>
    </location>
</feature>
<accession>A0A7C6AGI0</accession>
<dbReference type="EMBL" id="DTHJ01000075">
    <property type="protein sequence ID" value="HHS62695.1"/>
    <property type="molecule type" value="Genomic_DNA"/>
</dbReference>
<evidence type="ECO:0000256" key="1">
    <source>
        <dbReference type="SAM" id="Phobius"/>
    </source>
</evidence>
<feature type="transmembrane region" description="Helical" evidence="1">
    <location>
        <begin position="49"/>
        <end position="71"/>
    </location>
</feature>
<gene>
    <name evidence="2" type="ORF">ENV70_03630</name>
</gene>
<keyword evidence="1" id="KW-1133">Transmembrane helix</keyword>
<dbReference type="AlphaFoldDB" id="A0A7C6AGI0"/>
<feature type="transmembrane region" description="Helical" evidence="1">
    <location>
        <begin position="150"/>
        <end position="179"/>
    </location>
</feature>
<proteinExistence type="predicted"/>